<accession>A0A2C9U3E1</accession>
<protein>
    <recommendedName>
        <fullName evidence="7">Epidermal patterning factor-like protein</fullName>
    </recommendedName>
</protein>
<keyword evidence="4 7" id="KW-0964">Secreted</keyword>
<evidence type="ECO:0000256" key="3">
    <source>
        <dbReference type="ARBA" id="ARBA00022473"/>
    </source>
</evidence>
<sequence length="121" mass="13726">MTFKHKAAAPFYCFFFFFFFCGFFTSTATCIGIRCSFSGKPDCHFQDFEKRRVKENMEFPLFTTRRILSGPGSSPPRCTGKCGNCTPCKPVHVAVPPGTPVTAEYYPEAWRCKCGNKLYMP</sequence>
<keyword evidence="9" id="KW-1185">Reference proteome</keyword>
<dbReference type="Proteomes" id="UP000091857">
    <property type="component" value="Chromosome 18"/>
</dbReference>
<dbReference type="OrthoDB" id="1937916at2759"/>
<name>A0A2C9U3E1_MANES</name>
<evidence type="ECO:0000313" key="9">
    <source>
        <dbReference type="Proteomes" id="UP000091857"/>
    </source>
</evidence>
<proteinExistence type="inferred from homology"/>
<comment type="similarity">
    <text evidence="2 7">Belongs to the plant cysteine rich small secretory peptide family. Epidermal patterning factor subfamily.</text>
</comment>
<evidence type="ECO:0000313" key="8">
    <source>
        <dbReference type="EMBL" id="OAY24164.1"/>
    </source>
</evidence>
<reference evidence="9" key="1">
    <citation type="journal article" date="2016" name="Nat. Biotechnol.">
        <title>Sequencing wild and cultivated cassava and related species reveals extensive interspecific hybridization and genetic diversity.</title>
        <authorList>
            <person name="Bredeson J.V."/>
            <person name="Lyons J.B."/>
            <person name="Prochnik S.E."/>
            <person name="Wu G.A."/>
            <person name="Ha C.M."/>
            <person name="Edsinger-Gonzales E."/>
            <person name="Grimwood J."/>
            <person name="Schmutz J."/>
            <person name="Rabbi I.Y."/>
            <person name="Egesi C."/>
            <person name="Nauluvula P."/>
            <person name="Lebot V."/>
            <person name="Ndunguru J."/>
            <person name="Mkamilo G."/>
            <person name="Bart R.S."/>
            <person name="Setter T.L."/>
            <person name="Gleadow R.M."/>
            <person name="Kulakow P."/>
            <person name="Ferguson M.E."/>
            <person name="Rounsley S."/>
            <person name="Rokhsar D.S."/>
        </authorList>
    </citation>
    <scope>NUCLEOTIDE SEQUENCE [LARGE SCALE GENOMIC DNA]</scope>
    <source>
        <strain evidence="9">cv. AM560-2</strain>
    </source>
</reference>
<dbReference type="InterPro" id="IPR039455">
    <property type="entry name" value="EPFL"/>
</dbReference>
<dbReference type="PANTHER" id="PTHR33109:SF4">
    <property type="entry name" value="EPIDERMAL PATTERNING FACTOR-LIKE PROTEIN 6"/>
    <property type="match status" value="1"/>
</dbReference>
<comment type="function">
    <text evidence="7">Controls stomatal patterning.</text>
</comment>
<dbReference type="GO" id="GO:0010052">
    <property type="term" value="P:guard cell differentiation"/>
    <property type="evidence" value="ECO:0000318"/>
    <property type="project" value="GO_Central"/>
</dbReference>
<evidence type="ECO:0000256" key="2">
    <source>
        <dbReference type="ARBA" id="ARBA00008127"/>
    </source>
</evidence>
<dbReference type="Pfam" id="PF17181">
    <property type="entry name" value="EPF"/>
    <property type="match status" value="1"/>
</dbReference>
<dbReference type="GO" id="GO:0005576">
    <property type="term" value="C:extracellular region"/>
    <property type="evidence" value="ECO:0007669"/>
    <property type="project" value="UniProtKB-SubCell"/>
</dbReference>
<evidence type="ECO:0000256" key="5">
    <source>
        <dbReference type="ARBA" id="ARBA00022729"/>
    </source>
</evidence>
<evidence type="ECO:0000256" key="6">
    <source>
        <dbReference type="ARBA" id="ARBA00023157"/>
    </source>
</evidence>
<keyword evidence="5" id="KW-0732">Signal</keyword>
<dbReference type="Gramene" id="Manes.18G139700.3.v8.1">
    <property type="protein sequence ID" value="Manes.18G139700.3.v8.1.CDS"/>
    <property type="gene ID" value="Manes.18G139700.v8.1"/>
</dbReference>
<dbReference type="STRING" id="3983.A0A2C9U3E1"/>
<comment type="caution">
    <text evidence="8">The sequence shown here is derived from an EMBL/GenBank/DDBJ whole genome shotgun (WGS) entry which is preliminary data.</text>
</comment>
<dbReference type="EMBL" id="CM004404">
    <property type="protein sequence ID" value="OAY24164.1"/>
    <property type="molecule type" value="Genomic_DNA"/>
</dbReference>
<organism evidence="8 9">
    <name type="scientific">Manihot esculenta</name>
    <name type="common">Cassava</name>
    <name type="synonym">Jatropha manihot</name>
    <dbReference type="NCBI Taxonomy" id="3983"/>
    <lineage>
        <taxon>Eukaryota</taxon>
        <taxon>Viridiplantae</taxon>
        <taxon>Streptophyta</taxon>
        <taxon>Embryophyta</taxon>
        <taxon>Tracheophyta</taxon>
        <taxon>Spermatophyta</taxon>
        <taxon>Magnoliopsida</taxon>
        <taxon>eudicotyledons</taxon>
        <taxon>Gunneridae</taxon>
        <taxon>Pentapetalae</taxon>
        <taxon>rosids</taxon>
        <taxon>fabids</taxon>
        <taxon>Malpighiales</taxon>
        <taxon>Euphorbiaceae</taxon>
        <taxon>Crotonoideae</taxon>
        <taxon>Manihoteae</taxon>
        <taxon>Manihot</taxon>
    </lineage>
</organism>
<dbReference type="AlphaFoldDB" id="A0A2C9U3E1"/>
<dbReference type="PANTHER" id="PTHR33109">
    <property type="entry name" value="EPIDERMAL PATTERNING FACTOR-LIKE PROTEIN 4"/>
    <property type="match status" value="1"/>
</dbReference>
<evidence type="ECO:0000256" key="4">
    <source>
        <dbReference type="ARBA" id="ARBA00022525"/>
    </source>
</evidence>
<evidence type="ECO:0000256" key="7">
    <source>
        <dbReference type="RuleBase" id="RU367102"/>
    </source>
</evidence>
<comment type="subcellular location">
    <subcellularLocation>
        <location evidence="1 7">Secreted</location>
    </subcellularLocation>
</comment>
<gene>
    <name evidence="8" type="ORF">MANES_18G139700v8</name>
</gene>
<evidence type="ECO:0000256" key="1">
    <source>
        <dbReference type="ARBA" id="ARBA00004613"/>
    </source>
</evidence>
<keyword evidence="6" id="KW-1015">Disulfide bond</keyword>
<keyword evidence="3 7" id="KW-0217">Developmental protein</keyword>